<keyword evidence="2" id="KW-1185">Reference proteome</keyword>
<dbReference type="Proteomes" id="UP001320460">
    <property type="component" value="Chromosome"/>
</dbReference>
<proteinExistence type="predicted"/>
<dbReference type="EMBL" id="AP025334">
    <property type="protein sequence ID" value="BDD50469.1"/>
    <property type="molecule type" value="Genomic_DNA"/>
</dbReference>
<reference evidence="1 2" key="1">
    <citation type="submission" date="2021-12" db="EMBL/GenBank/DDBJ databases">
        <title>Complete genome sequence of Phytobacter diazotrophicus TA9734.</title>
        <authorList>
            <person name="Kubota H."/>
            <person name="Nakayama Y."/>
            <person name="Ariyoshi T."/>
        </authorList>
    </citation>
    <scope>NUCLEOTIDE SEQUENCE [LARGE SCALE GENOMIC DNA]</scope>
    <source>
        <strain evidence="1 2">TA9734</strain>
    </source>
</reference>
<accession>A0ABM7VTN3</accession>
<evidence type="ECO:0000313" key="1">
    <source>
        <dbReference type="EMBL" id="BDD50469.1"/>
    </source>
</evidence>
<name>A0ABM7VTN3_9ENTR</name>
<sequence length="376" mass="43568">MFEQMKNNVTRVPGNLTKLNQYQKDIDQVSKLFPEKELLDLMTITKPDQTLQMKPAVNCLHVISPAASMANQINLFQHPSLLQKWLEMECSEFAQLAIFFYAQQSRKNVIPEKIRMQMASFIENELASAVNGDSNLKLLADFINTLEEMCHSLTFIDFVDTEHAGQEVIRDFRKKTDEYTNKITKFLTSEYWLEKLPKDINIPATNLSWLVFCYFCSEYLFVFIQATLNRMKDEKIIQNDYLHHPKMIILIILSMLPYEVVHKMESLRKCKNTLISPDEFVIKTLCIKGKQNTTGYKKDVEQLLRKTYIYIALLLNPEWVPSAKELISFLSGESTEISGLMHFQSTSSGLGVQINNITLLNKEEYFEKIVGKVTEQ</sequence>
<protein>
    <submittedName>
        <fullName evidence="1">Uncharacterized protein</fullName>
    </submittedName>
</protein>
<evidence type="ECO:0000313" key="2">
    <source>
        <dbReference type="Proteomes" id="UP001320460"/>
    </source>
</evidence>
<dbReference type="RefSeq" id="WP_125124322.1">
    <property type="nucleotide sequence ID" value="NZ_AP025334.1"/>
</dbReference>
<organism evidence="1 2">
    <name type="scientific">Phytobacter diazotrophicus</name>
    <dbReference type="NCBI Taxonomy" id="395631"/>
    <lineage>
        <taxon>Bacteria</taxon>
        <taxon>Pseudomonadati</taxon>
        <taxon>Pseudomonadota</taxon>
        <taxon>Gammaproteobacteria</taxon>
        <taxon>Enterobacterales</taxon>
        <taxon>Enterobacteriaceae</taxon>
        <taxon>Phytobacter</taxon>
    </lineage>
</organism>
<gene>
    <name evidence="1" type="ORF">PDTA9734_19560</name>
</gene>